<gene>
    <name evidence="1" type="ORF">NW209_04925</name>
</gene>
<accession>A0AAW5N5L3</accession>
<keyword evidence="2" id="KW-1185">Reference proteome</keyword>
<sequence>MNKTKFFIVSIQRDYIVRFHAQAEDLVLGFQNRYPGYLFHVKKIEAHLFCFSVVPPEEADEAQTSAYTAELKKCVFEDLIPSEHIHLEASNL</sequence>
<dbReference type="GeneID" id="82442575"/>
<proteinExistence type="predicted"/>
<dbReference type="EMBL" id="JANRHJ010000004">
    <property type="protein sequence ID" value="MCR8873367.1"/>
    <property type="molecule type" value="Genomic_DNA"/>
</dbReference>
<dbReference type="RefSeq" id="WP_018710056.1">
    <property type="nucleotide sequence ID" value="NZ_CALULB010000013.1"/>
</dbReference>
<organism evidence="1 2">
    <name type="scientific">Phocaeicola barnesiae</name>
    <dbReference type="NCBI Taxonomy" id="376804"/>
    <lineage>
        <taxon>Bacteria</taxon>
        <taxon>Pseudomonadati</taxon>
        <taxon>Bacteroidota</taxon>
        <taxon>Bacteroidia</taxon>
        <taxon>Bacteroidales</taxon>
        <taxon>Bacteroidaceae</taxon>
        <taxon>Phocaeicola</taxon>
    </lineage>
</organism>
<evidence type="ECO:0000313" key="2">
    <source>
        <dbReference type="Proteomes" id="UP001204579"/>
    </source>
</evidence>
<protein>
    <submittedName>
        <fullName evidence="1">Uncharacterized protein</fullName>
    </submittedName>
</protein>
<evidence type="ECO:0000313" key="1">
    <source>
        <dbReference type="EMBL" id="MCR8873367.1"/>
    </source>
</evidence>
<reference evidence="1 2" key="1">
    <citation type="submission" date="2022-08" db="EMBL/GenBank/DDBJ databases">
        <authorList>
            <person name="Zeman M."/>
            <person name="Kubasova T."/>
        </authorList>
    </citation>
    <scope>NUCLEOTIDE SEQUENCE [LARGE SCALE GENOMIC DNA]</scope>
    <source>
        <strain evidence="1 2">ET62</strain>
    </source>
</reference>
<dbReference type="Proteomes" id="UP001204579">
    <property type="component" value="Unassembled WGS sequence"/>
</dbReference>
<dbReference type="AlphaFoldDB" id="A0AAW5N5L3"/>
<name>A0AAW5N5L3_9BACT</name>
<comment type="caution">
    <text evidence="1">The sequence shown here is derived from an EMBL/GenBank/DDBJ whole genome shotgun (WGS) entry which is preliminary data.</text>
</comment>